<feature type="chain" id="PRO_5013314614" evidence="1">
    <location>
        <begin position="25"/>
        <end position="397"/>
    </location>
</feature>
<proteinExistence type="predicted"/>
<name>A0A1M7NU26_9BACT</name>
<dbReference type="Proteomes" id="UP000184513">
    <property type="component" value="Unassembled WGS sequence"/>
</dbReference>
<dbReference type="InterPro" id="IPR011041">
    <property type="entry name" value="Quinoprot_gluc/sorb_DH_b-prop"/>
</dbReference>
<evidence type="ECO:0000313" key="4">
    <source>
        <dbReference type="Proteomes" id="UP000184513"/>
    </source>
</evidence>
<dbReference type="AlphaFoldDB" id="A0A1M7NU26"/>
<dbReference type="InterPro" id="IPR011042">
    <property type="entry name" value="6-blade_b-propeller_TolB-like"/>
</dbReference>
<dbReference type="EMBL" id="FRCY01000006">
    <property type="protein sequence ID" value="SHN07595.1"/>
    <property type="molecule type" value="Genomic_DNA"/>
</dbReference>
<dbReference type="InterPro" id="IPR012938">
    <property type="entry name" value="Glc/Sorbosone_DH"/>
</dbReference>
<dbReference type="Pfam" id="PF07995">
    <property type="entry name" value="GSDH"/>
    <property type="match status" value="1"/>
</dbReference>
<evidence type="ECO:0000256" key="1">
    <source>
        <dbReference type="SAM" id="SignalP"/>
    </source>
</evidence>
<feature type="domain" description="Glucose/Sorbosone dehydrogenase" evidence="2">
    <location>
        <begin position="49"/>
        <end position="351"/>
    </location>
</feature>
<sequence>MMFYKSNCSLLILVCLLVLSSCFREEPADEPAESDDIQLIDAFPNLTFTRPVDLQHAGDASDRLFVVEQRGRIMVFENAGQTDEAQLFLDLQDIVKDEGNEEGLLGLAFHPDYVDNGFFYVNYTAPNPSRTIISRFSVSDSDPDQADAGSELILMEIEQPYTNHNGGQLAFGPDGYLYIAVGDGGSGGDPQGNGQNLETVLGSILRIDVNGAEAGMNYAIPESNPFAGNVEGYREEIFAYGLRNVWKFSFDRETGTLWAADVGQNRFEEINWIENGGNYGWNTMEGFECFNPESDCDKEGLILPLSAYAHSEGNASVTGGYVYRAGSISELERKYVYADFVSGRVWALDFSTVNEPEIIELAQASFPVSSFGLDEHQELYLCGFDGKIYRFGYHSGD</sequence>
<dbReference type="SUPFAM" id="SSF50952">
    <property type="entry name" value="Soluble quinoprotein glucose dehydrogenase"/>
    <property type="match status" value="1"/>
</dbReference>
<reference evidence="3 4" key="1">
    <citation type="submission" date="2016-11" db="EMBL/GenBank/DDBJ databases">
        <authorList>
            <person name="Jaros S."/>
            <person name="Januszkiewicz K."/>
            <person name="Wedrychowicz H."/>
        </authorList>
    </citation>
    <scope>NUCLEOTIDE SEQUENCE [LARGE SCALE GENOMIC DNA]</scope>
    <source>
        <strain evidence="3 4">CGMCC 1.6102</strain>
    </source>
</reference>
<accession>A0A1M7NU26</accession>
<feature type="signal peptide" evidence="1">
    <location>
        <begin position="1"/>
        <end position="24"/>
    </location>
</feature>
<dbReference type="STRING" id="388280.SAMN04488057_10676"/>
<dbReference type="RefSeq" id="WP_245802838.1">
    <property type="nucleotide sequence ID" value="NZ_FRCY01000006.1"/>
</dbReference>
<organism evidence="3 4">
    <name type="scientific">Cyclobacterium lianum</name>
    <dbReference type="NCBI Taxonomy" id="388280"/>
    <lineage>
        <taxon>Bacteria</taxon>
        <taxon>Pseudomonadati</taxon>
        <taxon>Bacteroidota</taxon>
        <taxon>Cytophagia</taxon>
        <taxon>Cytophagales</taxon>
        <taxon>Cyclobacteriaceae</taxon>
        <taxon>Cyclobacterium</taxon>
    </lineage>
</organism>
<keyword evidence="1" id="KW-0732">Signal</keyword>
<dbReference type="PROSITE" id="PS51257">
    <property type="entry name" value="PROKAR_LIPOPROTEIN"/>
    <property type="match status" value="1"/>
</dbReference>
<evidence type="ECO:0000259" key="2">
    <source>
        <dbReference type="Pfam" id="PF07995"/>
    </source>
</evidence>
<gene>
    <name evidence="3" type="ORF">SAMN04488057_10676</name>
</gene>
<protein>
    <submittedName>
        <fullName evidence="3">Glucose/arabinose dehydrogenase, beta-propeller fold</fullName>
    </submittedName>
</protein>
<dbReference type="Gene3D" id="2.120.10.30">
    <property type="entry name" value="TolB, C-terminal domain"/>
    <property type="match status" value="1"/>
</dbReference>
<evidence type="ECO:0000313" key="3">
    <source>
        <dbReference type="EMBL" id="SHN07595.1"/>
    </source>
</evidence>
<dbReference type="PANTHER" id="PTHR19328:SF75">
    <property type="entry name" value="ALDOSE SUGAR DEHYDROGENASE YLII"/>
    <property type="match status" value="1"/>
</dbReference>
<keyword evidence="4" id="KW-1185">Reference proteome</keyword>
<dbReference type="PANTHER" id="PTHR19328">
    <property type="entry name" value="HEDGEHOG-INTERACTING PROTEIN"/>
    <property type="match status" value="1"/>
</dbReference>